<sequence length="493" mass="57420">MDSFTSFFAKQKRVSRYPIINWGRGRLLPYESLGSFAAKFCRLNGTTPREFRWFLDELVGVENWTFVGFDTPSVKKVARLLDEKESVVEKLDPDKLQLPGCYGAFNSLSSINQSLEQVTYCPECIKNGYHASFHEYPWLKMCPIHWTNLLKERVGSFGGGSKFDKYVSTLDHLFDHVSMTWLEIDTYSVVTAEIKTDAFRRFIRWIKAVQRIHGVMKARNLITLWGSNYSLDNIDVLLGRVAWATPFPKRFHELFHMKVKRLLPKITEYPIDVTNRLTSLITKIGYADLVWFYKKTVALADEQTKYRELVLKAVDDLKNQDMVHHSEWGWSKGMGWQHVDPDGWPYWGFMTPFHLAVIELKYEWTDFLRDDDQVWQRSSDWFIYCNLAQRLYESRVVSSADGGQWPFNPSFLTVPFFSPFIKLEIDHDLKSLIEDLLYEEASAHIDEIRSWLKAITKGAAPYETPTEKPSKGNLFNEPGRAYLMTWPVLTGTN</sequence>
<name>A0A1J5Q3K8_9ZZZZ</name>
<reference evidence="1" key="1">
    <citation type="submission" date="2016-10" db="EMBL/GenBank/DDBJ databases">
        <title>Sequence of Gallionella enrichment culture.</title>
        <authorList>
            <person name="Poehlein A."/>
            <person name="Muehling M."/>
            <person name="Daniel R."/>
        </authorList>
    </citation>
    <scope>NUCLEOTIDE SEQUENCE</scope>
</reference>
<protein>
    <submittedName>
        <fullName evidence="1">Uncharacterized protein</fullName>
    </submittedName>
</protein>
<dbReference type="EMBL" id="MLJW01002460">
    <property type="protein sequence ID" value="OIQ74575.1"/>
    <property type="molecule type" value="Genomic_DNA"/>
</dbReference>
<accession>A0A1J5Q3K8</accession>
<dbReference type="AlphaFoldDB" id="A0A1J5Q3K8"/>
<evidence type="ECO:0000313" key="1">
    <source>
        <dbReference type="EMBL" id="OIQ74575.1"/>
    </source>
</evidence>
<organism evidence="1">
    <name type="scientific">mine drainage metagenome</name>
    <dbReference type="NCBI Taxonomy" id="410659"/>
    <lineage>
        <taxon>unclassified sequences</taxon>
        <taxon>metagenomes</taxon>
        <taxon>ecological metagenomes</taxon>
    </lineage>
</organism>
<comment type="caution">
    <text evidence="1">The sequence shown here is derived from an EMBL/GenBank/DDBJ whole genome shotgun (WGS) entry which is preliminary data.</text>
</comment>
<proteinExistence type="predicted"/>
<gene>
    <name evidence="1" type="ORF">GALL_437720</name>
</gene>